<keyword evidence="1" id="KW-0732">Signal</keyword>
<keyword evidence="4" id="KW-1185">Reference proteome</keyword>
<evidence type="ECO:0000256" key="1">
    <source>
        <dbReference type="SAM" id="SignalP"/>
    </source>
</evidence>
<feature type="chain" id="PRO_5015743129" evidence="1">
    <location>
        <begin position="17"/>
        <end position="83"/>
    </location>
</feature>
<reference evidence="3 4" key="1">
    <citation type="submission" date="2018-04" db="EMBL/GenBank/DDBJ databases">
        <title>Genomic Encyclopedia of Archaeal and Bacterial Type Strains, Phase II (KMG-II): from individual species to whole genera.</title>
        <authorList>
            <person name="Goeker M."/>
        </authorList>
    </citation>
    <scope>NUCLEOTIDE SEQUENCE [LARGE SCALE GENOMIC DNA]</scope>
    <source>
        <strain evidence="3 4">DSM 29329</strain>
    </source>
</reference>
<feature type="domain" description="PepSY" evidence="2">
    <location>
        <begin position="5"/>
        <end position="79"/>
    </location>
</feature>
<sequence length="83" mass="8442">MTHLAIALAAVPFAVAALPAVGNMVGTNPGDATTALGKAGCTVGSFEAEDGKIEAKCVDPDNAKWEVYIDPASGKVTRIKPDD</sequence>
<name>A0A2T6AYD3_9RHOB</name>
<dbReference type="OrthoDB" id="7916581at2"/>
<protein>
    <submittedName>
        <fullName evidence="3">YpeB-like protein with putative protease inhibitory function</fullName>
    </submittedName>
</protein>
<evidence type="ECO:0000313" key="3">
    <source>
        <dbReference type="EMBL" id="PTX48818.1"/>
    </source>
</evidence>
<dbReference type="AlphaFoldDB" id="A0A2T6AYD3"/>
<gene>
    <name evidence="3" type="ORF">C8N44_10896</name>
</gene>
<comment type="caution">
    <text evidence="3">The sequence shown here is derived from an EMBL/GenBank/DDBJ whole genome shotgun (WGS) entry which is preliminary data.</text>
</comment>
<dbReference type="RefSeq" id="WP_107975685.1">
    <property type="nucleotide sequence ID" value="NZ_BMEZ01000009.1"/>
</dbReference>
<dbReference type="Pfam" id="PF13670">
    <property type="entry name" value="PepSY_2"/>
    <property type="match status" value="1"/>
</dbReference>
<dbReference type="EMBL" id="QBKN01000008">
    <property type="protein sequence ID" value="PTX48818.1"/>
    <property type="molecule type" value="Genomic_DNA"/>
</dbReference>
<dbReference type="InterPro" id="IPR025711">
    <property type="entry name" value="PepSY"/>
</dbReference>
<organism evidence="3 4">
    <name type="scientific">Allosediminivita pacifica</name>
    <dbReference type="NCBI Taxonomy" id="1267769"/>
    <lineage>
        <taxon>Bacteria</taxon>
        <taxon>Pseudomonadati</taxon>
        <taxon>Pseudomonadota</taxon>
        <taxon>Alphaproteobacteria</taxon>
        <taxon>Rhodobacterales</taxon>
        <taxon>Paracoccaceae</taxon>
        <taxon>Allosediminivita</taxon>
    </lineage>
</organism>
<accession>A0A2T6AYD3</accession>
<proteinExistence type="predicted"/>
<evidence type="ECO:0000313" key="4">
    <source>
        <dbReference type="Proteomes" id="UP000244069"/>
    </source>
</evidence>
<dbReference type="Proteomes" id="UP000244069">
    <property type="component" value="Unassembled WGS sequence"/>
</dbReference>
<evidence type="ECO:0000259" key="2">
    <source>
        <dbReference type="Pfam" id="PF13670"/>
    </source>
</evidence>
<feature type="signal peptide" evidence="1">
    <location>
        <begin position="1"/>
        <end position="16"/>
    </location>
</feature>